<feature type="transmembrane region" description="Helical" evidence="17">
    <location>
        <begin position="122"/>
        <end position="140"/>
    </location>
</feature>
<keyword evidence="13 17" id="KW-0961">Cell wall biogenesis/degradation</keyword>
<evidence type="ECO:0000256" key="7">
    <source>
        <dbReference type="ARBA" id="ARBA00022801"/>
    </source>
</evidence>
<evidence type="ECO:0000256" key="8">
    <source>
        <dbReference type="ARBA" id="ARBA00022960"/>
    </source>
</evidence>
<keyword evidence="12 17" id="KW-0046">Antibiotic resistance</keyword>
<protein>
    <recommendedName>
        <fullName evidence="4 17">Undecaprenyl-diphosphatase</fullName>
        <ecNumber evidence="3 17">3.6.1.27</ecNumber>
    </recommendedName>
    <alternativeName>
        <fullName evidence="15 17">Bacitracin resistance protein</fullName>
    </alternativeName>
    <alternativeName>
        <fullName evidence="14 17">Undecaprenyl pyrophosphate phosphatase</fullName>
    </alternativeName>
</protein>
<keyword evidence="11 17" id="KW-0472">Membrane</keyword>
<proteinExistence type="inferred from homology"/>
<gene>
    <name evidence="17 18" type="primary">uppP</name>
    <name evidence="18" type="ORF">Hgul01_01388</name>
</gene>
<evidence type="ECO:0000313" key="19">
    <source>
        <dbReference type="Proteomes" id="UP001428290"/>
    </source>
</evidence>
<dbReference type="EC" id="3.6.1.27" evidence="3 17"/>
<keyword evidence="5 17" id="KW-1003">Cell membrane</keyword>
<feature type="transmembrane region" description="Helical" evidence="17">
    <location>
        <begin position="85"/>
        <end position="102"/>
    </location>
</feature>
<evidence type="ECO:0000256" key="16">
    <source>
        <dbReference type="ARBA" id="ARBA00047594"/>
    </source>
</evidence>
<reference evidence="18 19" key="1">
    <citation type="submission" date="2024-02" db="EMBL/GenBank/DDBJ databases">
        <title>Herpetosiphon gulosus NBRC 112829.</title>
        <authorList>
            <person name="Ichikawa N."/>
            <person name="Katano-Makiyama Y."/>
            <person name="Hidaka K."/>
        </authorList>
    </citation>
    <scope>NUCLEOTIDE SEQUENCE [LARGE SCALE GENOMIC DNA]</scope>
    <source>
        <strain evidence="18 19">NBRC 112829</strain>
    </source>
</reference>
<keyword evidence="10 17" id="KW-1133">Transmembrane helix</keyword>
<feature type="transmembrane region" description="Helical" evidence="17">
    <location>
        <begin position="281"/>
        <end position="301"/>
    </location>
</feature>
<evidence type="ECO:0000313" key="18">
    <source>
        <dbReference type="EMBL" id="GAA5527601.1"/>
    </source>
</evidence>
<dbReference type="EMBL" id="BAABRU010000004">
    <property type="protein sequence ID" value="GAA5527601.1"/>
    <property type="molecule type" value="Genomic_DNA"/>
</dbReference>
<evidence type="ECO:0000256" key="10">
    <source>
        <dbReference type="ARBA" id="ARBA00022989"/>
    </source>
</evidence>
<name>A0ABP9WYH9_9CHLR</name>
<feature type="transmembrane region" description="Helical" evidence="17">
    <location>
        <begin position="222"/>
        <end position="242"/>
    </location>
</feature>
<evidence type="ECO:0000256" key="14">
    <source>
        <dbReference type="ARBA" id="ARBA00032707"/>
    </source>
</evidence>
<feature type="transmembrane region" description="Helical" evidence="17">
    <location>
        <begin position="152"/>
        <end position="170"/>
    </location>
</feature>
<organism evidence="18 19">
    <name type="scientific">Herpetosiphon gulosus</name>
    <dbReference type="NCBI Taxonomy" id="1973496"/>
    <lineage>
        <taxon>Bacteria</taxon>
        <taxon>Bacillati</taxon>
        <taxon>Chloroflexota</taxon>
        <taxon>Chloroflexia</taxon>
        <taxon>Herpetosiphonales</taxon>
        <taxon>Herpetosiphonaceae</taxon>
        <taxon>Herpetosiphon</taxon>
    </lineage>
</organism>
<dbReference type="InterPro" id="IPR003824">
    <property type="entry name" value="UppP"/>
</dbReference>
<feature type="transmembrane region" description="Helical" evidence="17">
    <location>
        <begin position="20"/>
        <end position="38"/>
    </location>
</feature>
<evidence type="ECO:0000256" key="11">
    <source>
        <dbReference type="ARBA" id="ARBA00023136"/>
    </source>
</evidence>
<evidence type="ECO:0000256" key="9">
    <source>
        <dbReference type="ARBA" id="ARBA00022984"/>
    </source>
</evidence>
<evidence type="ECO:0000256" key="6">
    <source>
        <dbReference type="ARBA" id="ARBA00022692"/>
    </source>
</evidence>
<keyword evidence="19" id="KW-1185">Reference proteome</keyword>
<evidence type="ECO:0000256" key="13">
    <source>
        <dbReference type="ARBA" id="ARBA00023316"/>
    </source>
</evidence>
<evidence type="ECO:0000256" key="12">
    <source>
        <dbReference type="ARBA" id="ARBA00023251"/>
    </source>
</evidence>
<evidence type="ECO:0000256" key="3">
    <source>
        <dbReference type="ARBA" id="ARBA00012374"/>
    </source>
</evidence>
<evidence type="ECO:0000256" key="15">
    <source>
        <dbReference type="ARBA" id="ARBA00032932"/>
    </source>
</evidence>
<evidence type="ECO:0000256" key="17">
    <source>
        <dbReference type="HAMAP-Rule" id="MF_01006"/>
    </source>
</evidence>
<comment type="function">
    <text evidence="17">Catalyzes the dephosphorylation of undecaprenyl diphosphate (UPP). Confers resistance to bacitracin.</text>
</comment>
<keyword evidence="7 17" id="KW-0378">Hydrolase</keyword>
<evidence type="ECO:0000256" key="1">
    <source>
        <dbReference type="ARBA" id="ARBA00004651"/>
    </source>
</evidence>
<comment type="miscellaneous">
    <text evidence="17">Bacitracin is thought to be involved in the inhibition of peptidoglycan synthesis by sequestering undecaprenyl diphosphate, thereby reducing the pool of lipid carrier available.</text>
</comment>
<feature type="transmembrane region" description="Helical" evidence="17">
    <location>
        <begin position="254"/>
        <end position="275"/>
    </location>
</feature>
<dbReference type="HAMAP" id="MF_01006">
    <property type="entry name" value="Undec_diphosphatase"/>
    <property type="match status" value="1"/>
</dbReference>
<sequence>MAQTSLEQTDLSPRREALQLWIPLGIVLLLTIVTAFFLTGQYQIAAGKGIVQGLGEPLPISSSAHLIVVPWFFDWQDPFFQTQTFDVALHMGTLIALLLFFWRDWLNLLLHMHQPRSQQGRMFWFIVLASIPAGIVGLLLDSLAEEYFLDKYLVIAGTMSIMGVVLYIADRFAPRRYELSDLTWKHALLVGCAQALALIPGVSRSGSTMTMGRALGFTRETAARFSFLMAIPITFGAGVLKLRDIDSSQLTAPFWLGISVSFVVGALAVGFLLRYVRTNSFLPFIIYRLVIAAVIVAVYLAR</sequence>
<evidence type="ECO:0000256" key="4">
    <source>
        <dbReference type="ARBA" id="ARBA00021581"/>
    </source>
</evidence>
<comment type="caution">
    <text evidence="18">The sequence shown here is derived from an EMBL/GenBank/DDBJ whole genome shotgun (WGS) entry which is preliminary data.</text>
</comment>
<dbReference type="Pfam" id="PF02673">
    <property type="entry name" value="BacA"/>
    <property type="match status" value="1"/>
</dbReference>
<evidence type="ECO:0000256" key="5">
    <source>
        <dbReference type="ARBA" id="ARBA00022475"/>
    </source>
</evidence>
<keyword evidence="6 17" id="KW-0812">Transmembrane</keyword>
<comment type="subcellular location">
    <subcellularLocation>
        <location evidence="1 17">Cell membrane</location>
        <topology evidence="1 17">Multi-pass membrane protein</topology>
    </subcellularLocation>
</comment>
<keyword evidence="8 17" id="KW-0133">Cell shape</keyword>
<comment type="catalytic activity">
    <reaction evidence="16 17">
        <text>di-trans,octa-cis-undecaprenyl diphosphate + H2O = di-trans,octa-cis-undecaprenyl phosphate + phosphate + H(+)</text>
        <dbReference type="Rhea" id="RHEA:28094"/>
        <dbReference type="ChEBI" id="CHEBI:15377"/>
        <dbReference type="ChEBI" id="CHEBI:15378"/>
        <dbReference type="ChEBI" id="CHEBI:43474"/>
        <dbReference type="ChEBI" id="CHEBI:58405"/>
        <dbReference type="ChEBI" id="CHEBI:60392"/>
        <dbReference type="EC" id="3.6.1.27"/>
    </reaction>
</comment>
<accession>A0ABP9WYH9</accession>
<dbReference type="Proteomes" id="UP001428290">
    <property type="component" value="Unassembled WGS sequence"/>
</dbReference>
<comment type="similarity">
    <text evidence="2 17">Belongs to the UppP family.</text>
</comment>
<dbReference type="PANTHER" id="PTHR30622:SF4">
    <property type="entry name" value="UNDECAPRENYL-DIPHOSPHATASE"/>
    <property type="match status" value="1"/>
</dbReference>
<evidence type="ECO:0000256" key="2">
    <source>
        <dbReference type="ARBA" id="ARBA00010621"/>
    </source>
</evidence>
<dbReference type="RefSeq" id="WP_345721224.1">
    <property type="nucleotide sequence ID" value="NZ_BAABRU010000004.1"/>
</dbReference>
<keyword evidence="9 17" id="KW-0573">Peptidoglycan synthesis</keyword>
<dbReference type="PANTHER" id="PTHR30622">
    <property type="entry name" value="UNDECAPRENYL-DIPHOSPHATASE"/>
    <property type="match status" value="1"/>
</dbReference>